<dbReference type="CDD" id="cd06850">
    <property type="entry name" value="biotinyl_domain"/>
    <property type="match status" value="1"/>
</dbReference>
<accession>A0A2A7NDN6</accession>
<evidence type="ECO:0000256" key="3">
    <source>
        <dbReference type="RuleBase" id="RU364072"/>
    </source>
</evidence>
<dbReference type="PANTHER" id="PTHR45266:SF3">
    <property type="entry name" value="OXALOACETATE DECARBOXYLASE ALPHA CHAIN"/>
    <property type="match status" value="1"/>
</dbReference>
<reference evidence="6 7" key="1">
    <citation type="submission" date="2017-10" db="EMBL/GenBank/DDBJ databases">
        <title>The new phylogeny of genus Mycobacterium.</title>
        <authorList>
            <person name="Tortoli E."/>
            <person name="Trovato A."/>
            <person name="Cirillo D.M."/>
        </authorList>
    </citation>
    <scope>NUCLEOTIDE SEQUENCE [LARGE SCALE GENOMIC DNA]</scope>
    <source>
        <strain evidence="6 7">CCUG37673</strain>
    </source>
</reference>
<dbReference type="PROSITE" id="PS50968">
    <property type="entry name" value="BIOTINYL_LIPOYL"/>
    <property type="match status" value="1"/>
</dbReference>
<dbReference type="Proteomes" id="UP000220914">
    <property type="component" value="Unassembled WGS sequence"/>
</dbReference>
<comment type="pathway">
    <text evidence="3">Lipid metabolism; fatty acid biosynthesis.</text>
</comment>
<dbReference type="PRINTS" id="PR01071">
    <property type="entry name" value="ACOABIOTINCC"/>
</dbReference>
<dbReference type="NCBIfam" id="TIGR00531">
    <property type="entry name" value="BCCP"/>
    <property type="match status" value="1"/>
</dbReference>
<keyword evidence="7" id="KW-1185">Reference proteome</keyword>
<evidence type="ECO:0000313" key="6">
    <source>
        <dbReference type="EMBL" id="PEG41936.1"/>
    </source>
</evidence>
<reference evidence="5" key="3">
    <citation type="submission" date="2020-02" db="EMBL/GenBank/DDBJ databases">
        <authorList>
            <person name="Matsumoto Y."/>
            <person name="Motooka D."/>
            <person name="Nakamura S."/>
        </authorList>
    </citation>
    <scope>NUCLEOTIDE SEQUENCE</scope>
    <source>
        <strain evidence="5">JCM 6377</strain>
    </source>
</reference>
<dbReference type="GO" id="GO:0009317">
    <property type="term" value="C:acetyl-CoA carboxylase complex"/>
    <property type="evidence" value="ECO:0007669"/>
    <property type="project" value="InterPro"/>
</dbReference>
<dbReference type="Proteomes" id="UP000465302">
    <property type="component" value="Unassembled WGS sequence"/>
</dbReference>
<dbReference type="InterPro" id="IPR011053">
    <property type="entry name" value="Single_hybrid_motif"/>
</dbReference>
<evidence type="ECO:0000256" key="2">
    <source>
        <dbReference type="ARBA" id="ARBA00023267"/>
    </source>
</evidence>
<dbReference type="PANTHER" id="PTHR45266">
    <property type="entry name" value="OXALOACETATE DECARBOXYLASE ALPHA CHAIN"/>
    <property type="match status" value="1"/>
</dbReference>
<dbReference type="UniPathway" id="UPA00094"/>
<dbReference type="OrthoDB" id="9811735at2"/>
<dbReference type="SUPFAM" id="SSF51230">
    <property type="entry name" value="Single hybrid motif"/>
    <property type="match status" value="1"/>
</dbReference>
<gene>
    <name evidence="6" type="primary">accB</name>
    <name evidence="6" type="ORF">CQY20_03355</name>
    <name evidence="5" type="ORF">MAGR_13740</name>
</gene>
<dbReference type="Pfam" id="PF00364">
    <property type="entry name" value="Biotin_lipoyl"/>
    <property type="match status" value="1"/>
</dbReference>
<dbReference type="RefSeq" id="WP_097938251.1">
    <property type="nucleotide sequence ID" value="NZ_BLKS01000001.1"/>
</dbReference>
<keyword evidence="3" id="KW-0276">Fatty acid metabolism</keyword>
<feature type="domain" description="Lipoyl-binding" evidence="4">
    <location>
        <begin position="87"/>
        <end position="163"/>
    </location>
</feature>
<evidence type="ECO:0000256" key="1">
    <source>
        <dbReference type="ARBA" id="ARBA00017562"/>
    </source>
</evidence>
<keyword evidence="3" id="KW-0443">Lipid metabolism</keyword>
<dbReference type="EMBL" id="BLKS01000001">
    <property type="protein sequence ID" value="GFG49933.1"/>
    <property type="molecule type" value="Genomic_DNA"/>
</dbReference>
<dbReference type="GO" id="GO:0003989">
    <property type="term" value="F:acetyl-CoA carboxylase activity"/>
    <property type="evidence" value="ECO:0007669"/>
    <property type="project" value="InterPro"/>
</dbReference>
<proteinExistence type="predicted"/>
<dbReference type="InterPro" id="IPR001249">
    <property type="entry name" value="AcCoA_biotinCC"/>
</dbReference>
<evidence type="ECO:0000313" key="5">
    <source>
        <dbReference type="EMBL" id="GFG49933.1"/>
    </source>
</evidence>
<dbReference type="InterPro" id="IPR050709">
    <property type="entry name" value="Biotin_Carboxyl_Carrier/Decarb"/>
</dbReference>
<sequence>MPDLTFAEVGQILRLIQAIDASDVDLEWGDLRLRIRHGEPTVSNGDTTAAETKPTVAQANSEAKEAAVSEPQQTVSVDEAPAVPDHWIAVAAPMVGTFYRSPKPEEPPYVEAGDVVAAGDTVGLVEVMKLFTELKTEVAGKVARIDAADSALVEFGQPLIWIEPA</sequence>
<evidence type="ECO:0000313" key="8">
    <source>
        <dbReference type="Proteomes" id="UP000465302"/>
    </source>
</evidence>
<dbReference type="NCBIfam" id="NF005457">
    <property type="entry name" value="PRK07051.1"/>
    <property type="match status" value="1"/>
</dbReference>
<reference evidence="5 8" key="2">
    <citation type="journal article" date="2019" name="Emerg. Microbes Infect.">
        <title>Comprehensive subspecies identification of 175 nontuberculous mycobacteria species based on 7547 genomic profiles.</title>
        <authorList>
            <person name="Matsumoto Y."/>
            <person name="Kinjo T."/>
            <person name="Motooka D."/>
            <person name="Nabeya D."/>
            <person name="Jung N."/>
            <person name="Uechi K."/>
            <person name="Horii T."/>
            <person name="Iida T."/>
            <person name="Fujita J."/>
            <person name="Nakamura S."/>
        </authorList>
    </citation>
    <scope>NUCLEOTIDE SEQUENCE [LARGE SCALE GENOMIC DNA]</scope>
    <source>
        <strain evidence="5 8">JCM 6377</strain>
    </source>
</reference>
<comment type="function">
    <text evidence="3">This protein is a component of the acetyl coenzyme A carboxylase complex; first, biotin carboxylase catalyzes the carboxylation of the carrier protein and then the transcarboxylase transfers the carboxyl group to form malonyl-CoA.</text>
</comment>
<keyword evidence="2 3" id="KW-0092">Biotin</keyword>
<keyword evidence="3" id="KW-0275">Fatty acid biosynthesis</keyword>
<comment type="caution">
    <text evidence="6">The sequence shown here is derived from an EMBL/GenBank/DDBJ whole genome shotgun (WGS) entry which is preliminary data.</text>
</comment>
<organism evidence="6 7">
    <name type="scientific">Mycolicibacterium agri</name>
    <name type="common">Mycobacterium agri</name>
    <dbReference type="NCBI Taxonomy" id="36811"/>
    <lineage>
        <taxon>Bacteria</taxon>
        <taxon>Bacillati</taxon>
        <taxon>Actinomycetota</taxon>
        <taxon>Actinomycetes</taxon>
        <taxon>Mycobacteriales</taxon>
        <taxon>Mycobacteriaceae</taxon>
        <taxon>Mycolicibacterium</taxon>
    </lineage>
</organism>
<dbReference type="Gene3D" id="2.40.50.100">
    <property type="match status" value="1"/>
</dbReference>
<dbReference type="EMBL" id="PDCP01000004">
    <property type="protein sequence ID" value="PEG41936.1"/>
    <property type="molecule type" value="Genomic_DNA"/>
</dbReference>
<dbReference type="InterPro" id="IPR000089">
    <property type="entry name" value="Biotin_lipoyl"/>
</dbReference>
<dbReference type="AlphaFoldDB" id="A0A2A7NDN6"/>
<keyword evidence="3" id="KW-0444">Lipid biosynthesis</keyword>
<dbReference type="GO" id="GO:0006633">
    <property type="term" value="P:fatty acid biosynthetic process"/>
    <property type="evidence" value="ECO:0007669"/>
    <property type="project" value="UniProtKB-UniPathway"/>
</dbReference>
<protein>
    <recommendedName>
        <fullName evidence="1 3">Biotin carboxyl carrier protein of acetyl-CoA carboxylase</fullName>
    </recommendedName>
</protein>
<evidence type="ECO:0000313" key="7">
    <source>
        <dbReference type="Proteomes" id="UP000220914"/>
    </source>
</evidence>
<name>A0A2A7NDN6_MYCAG</name>
<evidence type="ECO:0000259" key="4">
    <source>
        <dbReference type="PROSITE" id="PS50968"/>
    </source>
</evidence>